<organism evidence="2 3">
    <name type="scientific">Ilex paraguariensis</name>
    <name type="common">yerba mate</name>
    <dbReference type="NCBI Taxonomy" id="185542"/>
    <lineage>
        <taxon>Eukaryota</taxon>
        <taxon>Viridiplantae</taxon>
        <taxon>Streptophyta</taxon>
        <taxon>Embryophyta</taxon>
        <taxon>Tracheophyta</taxon>
        <taxon>Spermatophyta</taxon>
        <taxon>Magnoliopsida</taxon>
        <taxon>eudicotyledons</taxon>
        <taxon>Gunneridae</taxon>
        <taxon>Pentapetalae</taxon>
        <taxon>asterids</taxon>
        <taxon>campanulids</taxon>
        <taxon>Aquifoliales</taxon>
        <taxon>Aquifoliaceae</taxon>
        <taxon>Ilex</taxon>
    </lineage>
</organism>
<evidence type="ECO:0000313" key="2">
    <source>
        <dbReference type="EMBL" id="CAK9152840.1"/>
    </source>
</evidence>
<comment type="caution">
    <text evidence="2">The sequence shown here is derived from an EMBL/GenBank/DDBJ whole genome shotgun (WGS) entry which is preliminary data.</text>
</comment>
<evidence type="ECO:0000256" key="1">
    <source>
        <dbReference type="SAM" id="MobiDB-lite"/>
    </source>
</evidence>
<feature type="region of interest" description="Disordered" evidence="1">
    <location>
        <begin position="1"/>
        <end position="28"/>
    </location>
</feature>
<dbReference type="AlphaFoldDB" id="A0ABC8S6R7"/>
<reference evidence="2 3" key="1">
    <citation type="submission" date="2024-02" db="EMBL/GenBank/DDBJ databases">
        <authorList>
            <person name="Vignale AGUSTIN F."/>
            <person name="Sosa J E."/>
            <person name="Modenutti C."/>
        </authorList>
    </citation>
    <scope>NUCLEOTIDE SEQUENCE [LARGE SCALE GENOMIC DNA]</scope>
</reference>
<name>A0ABC8S6R7_9AQUA</name>
<dbReference type="Proteomes" id="UP001642360">
    <property type="component" value="Unassembled WGS sequence"/>
</dbReference>
<gene>
    <name evidence="2" type="ORF">ILEXP_LOCUS21075</name>
</gene>
<proteinExistence type="predicted"/>
<accession>A0ABC8S6R7</accession>
<keyword evidence="3" id="KW-1185">Reference proteome</keyword>
<protein>
    <submittedName>
        <fullName evidence="2">Uncharacterized protein</fullName>
    </submittedName>
</protein>
<feature type="compositionally biased region" description="Basic and acidic residues" evidence="1">
    <location>
        <begin position="17"/>
        <end position="27"/>
    </location>
</feature>
<dbReference type="EMBL" id="CAUOFW020002303">
    <property type="protein sequence ID" value="CAK9152840.1"/>
    <property type="molecule type" value="Genomic_DNA"/>
</dbReference>
<sequence length="162" mass="18148">MMPLPRRNGRTQSCQQRESRSGTREESFGILAKPLNDVSLLLGDNIDTPVDRSPDLMRPPRVVATPKVADRVGTVKGKYRGGSNEDCFFRSISLRNKMLKALYNDYNRTPIEQPGVGFSENSVSQRKYSSSTSCSSSSFSLGKLKEQKILITKRDCFGFMEV</sequence>
<evidence type="ECO:0000313" key="3">
    <source>
        <dbReference type="Proteomes" id="UP001642360"/>
    </source>
</evidence>